<dbReference type="SUPFAM" id="SSF63965">
    <property type="entry name" value="Precorrin-8X methylmutase CbiC/CobH"/>
    <property type="match status" value="1"/>
</dbReference>
<feature type="domain" description="Cobalamin biosynthesis precorrin-8X methylmutase CobH/CbiC" evidence="5">
    <location>
        <begin position="12"/>
        <end position="207"/>
    </location>
</feature>
<reference evidence="6 7" key="1">
    <citation type="submission" date="2018-07" db="EMBL/GenBank/DDBJ databases">
        <title>Genomic Encyclopedia of Type Strains, Phase IV (KMG-IV): sequencing the most valuable type-strain genomes for metagenomic binning, comparative biology and taxonomic classification.</title>
        <authorList>
            <person name="Goeker M."/>
        </authorList>
    </citation>
    <scope>NUCLEOTIDE SEQUENCE [LARGE SCALE GENOMIC DNA]</scope>
    <source>
        <strain evidence="6 7">DSM 27016</strain>
    </source>
</reference>
<organism evidence="6 7">
    <name type="scientific">Anaerobacterium chartisolvens</name>
    <dbReference type="NCBI Taxonomy" id="1297424"/>
    <lineage>
        <taxon>Bacteria</taxon>
        <taxon>Bacillati</taxon>
        <taxon>Bacillota</taxon>
        <taxon>Clostridia</taxon>
        <taxon>Eubacteriales</taxon>
        <taxon>Oscillospiraceae</taxon>
        <taxon>Anaerobacterium</taxon>
    </lineage>
</organism>
<dbReference type="Proteomes" id="UP000253034">
    <property type="component" value="Unassembled WGS sequence"/>
</dbReference>
<evidence type="ECO:0000256" key="3">
    <source>
        <dbReference type="ARBA" id="ARBA00022573"/>
    </source>
</evidence>
<dbReference type="GO" id="GO:0009236">
    <property type="term" value="P:cobalamin biosynthetic process"/>
    <property type="evidence" value="ECO:0007669"/>
    <property type="project" value="UniProtKB-UniPathway"/>
</dbReference>
<dbReference type="GO" id="GO:0016993">
    <property type="term" value="F:precorrin-8X methylmutase activity"/>
    <property type="evidence" value="ECO:0007669"/>
    <property type="project" value="InterPro"/>
</dbReference>
<evidence type="ECO:0000259" key="5">
    <source>
        <dbReference type="Pfam" id="PF02570"/>
    </source>
</evidence>
<comment type="caution">
    <text evidence="6">The sequence shown here is derived from an EMBL/GenBank/DDBJ whole genome shotgun (WGS) entry which is preliminary data.</text>
</comment>
<keyword evidence="4" id="KW-0413">Isomerase</keyword>
<evidence type="ECO:0000256" key="2">
    <source>
        <dbReference type="ARBA" id="ARBA00009774"/>
    </source>
</evidence>
<keyword evidence="7" id="KW-1185">Reference proteome</keyword>
<dbReference type="PANTHER" id="PTHR43588:SF1">
    <property type="entry name" value="COBALT-PRECORRIN-8 METHYLMUTASE"/>
    <property type="match status" value="1"/>
</dbReference>
<dbReference type="InterPro" id="IPR003722">
    <property type="entry name" value="Cbl_synth_CobH/CbiC"/>
</dbReference>
<gene>
    <name evidence="6" type="ORF">DFR58_107127</name>
</gene>
<dbReference type="AlphaFoldDB" id="A0A369B827"/>
<dbReference type="Gene3D" id="3.40.50.10230">
    <property type="entry name" value="Cobalamin biosynthesis CobH/CbiC, precorrin-8X methylmutase"/>
    <property type="match status" value="1"/>
</dbReference>
<dbReference type="EMBL" id="QPJT01000007">
    <property type="protein sequence ID" value="RCX17581.1"/>
    <property type="molecule type" value="Genomic_DNA"/>
</dbReference>
<accession>A0A369B827</accession>
<proteinExistence type="inferred from homology"/>
<evidence type="ECO:0000313" key="6">
    <source>
        <dbReference type="EMBL" id="RCX17581.1"/>
    </source>
</evidence>
<evidence type="ECO:0000256" key="1">
    <source>
        <dbReference type="ARBA" id="ARBA00004953"/>
    </source>
</evidence>
<dbReference type="OrthoDB" id="9780708at2"/>
<dbReference type="UniPathway" id="UPA00148"/>
<comment type="similarity">
    <text evidence="2">Belongs to the CobH/CbiC family.</text>
</comment>
<dbReference type="PANTHER" id="PTHR43588">
    <property type="entry name" value="COBALT-PRECORRIN-8 METHYLMUTASE"/>
    <property type="match status" value="1"/>
</dbReference>
<dbReference type="RefSeq" id="WP_114297292.1">
    <property type="nucleotide sequence ID" value="NZ_QPJT01000007.1"/>
</dbReference>
<name>A0A369B827_9FIRM</name>
<dbReference type="Pfam" id="PF02570">
    <property type="entry name" value="CbiC"/>
    <property type="match status" value="1"/>
</dbReference>
<evidence type="ECO:0000256" key="4">
    <source>
        <dbReference type="ARBA" id="ARBA00023235"/>
    </source>
</evidence>
<comment type="pathway">
    <text evidence="1">Cofactor biosynthesis; adenosylcobalamin biosynthesis.</text>
</comment>
<dbReference type="InterPro" id="IPR036588">
    <property type="entry name" value="CobH/CbiC_sf"/>
</dbReference>
<keyword evidence="3" id="KW-0169">Cobalamin biosynthesis</keyword>
<evidence type="ECO:0000313" key="7">
    <source>
        <dbReference type="Proteomes" id="UP000253034"/>
    </source>
</evidence>
<protein>
    <submittedName>
        <fullName evidence="6">Precorrin-8X methylmutase</fullName>
    </submittedName>
</protein>
<sequence length="208" mass="22273">MLEGIERVSPSDIERRSFEIISQMLGDRRFPPMHDNIIKRVIHTTADFEFADILSISAGAVESGMDALRAGSNVVSDTKMVWSGINKRVLGRYGGEAVCYMDDAAIASDAAARDVTRASLCMDRAAEDSRNAVYAIGNAPTALIRLCELISEGRAKPLLVVGVPVGFVNVVESKQLLKNAGVPYIISEGRKGGSNVAAAIINAILYMG</sequence>